<dbReference type="Pfam" id="PF04791">
    <property type="entry name" value="LMBR1"/>
    <property type="match status" value="2"/>
</dbReference>
<dbReference type="PANTHER" id="PTHR12625">
    <property type="entry name" value="LIPOCALIN-1 INTERACTING MEMBRANE RECEPTOR LIMR"/>
    <property type="match status" value="1"/>
</dbReference>
<evidence type="ECO:0000313" key="4">
    <source>
        <dbReference type="Proteomes" id="UP000887566"/>
    </source>
</evidence>
<keyword evidence="3" id="KW-1133">Transmembrane helix</keyword>
<feature type="transmembrane region" description="Helical" evidence="3">
    <location>
        <begin position="158"/>
        <end position="179"/>
    </location>
</feature>
<dbReference type="GO" id="GO:0005886">
    <property type="term" value="C:plasma membrane"/>
    <property type="evidence" value="ECO:0007669"/>
    <property type="project" value="TreeGrafter"/>
</dbReference>
<dbReference type="WBParaSite" id="PSAMB.scaffold1082size36158.g10897.t1">
    <property type="protein sequence ID" value="PSAMB.scaffold1082size36158.g10897.t1"/>
    <property type="gene ID" value="PSAMB.scaffold1082size36158.g10897"/>
</dbReference>
<dbReference type="PRINTS" id="PR01692">
    <property type="entry name" value="LIPOCALINIMR"/>
</dbReference>
<comment type="similarity">
    <text evidence="1">Belongs to the LIMR family.</text>
</comment>
<name>A0A914UKT0_9BILA</name>
<dbReference type="AlphaFoldDB" id="A0A914UKT0"/>
<keyword evidence="2" id="KW-0175">Coiled coil</keyword>
<protein>
    <submittedName>
        <fullName evidence="5">Uncharacterized protein</fullName>
    </submittedName>
</protein>
<evidence type="ECO:0000256" key="2">
    <source>
        <dbReference type="SAM" id="Coils"/>
    </source>
</evidence>
<feature type="transmembrane region" description="Helical" evidence="3">
    <location>
        <begin position="115"/>
        <end position="138"/>
    </location>
</feature>
<feature type="transmembrane region" description="Helical" evidence="3">
    <location>
        <begin position="20"/>
        <end position="41"/>
    </location>
</feature>
<accession>A0A914UKT0</accession>
<evidence type="ECO:0000256" key="1">
    <source>
        <dbReference type="ARBA" id="ARBA00010487"/>
    </source>
</evidence>
<dbReference type="InterPro" id="IPR006876">
    <property type="entry name" value="LMBR1-like_membr_prot"/>
</dbReference>
<evidence type="ECO:0000256" key="3">
    <source>
        <dbReference type="SAM" id="Phobius"/>
    </source>
</evidence>
<feature type="transmembrane region" description="Helical" evidence="3">
    <location>
        <begin position="360"/>
        <end position="384"/>
    </location>
</feature>
<feature type="coiled-coil region" evidence="2">
    <location>
        <begin position="237"/>
        <end position="309"/>
    </location>
</feature>
<keyword evidence="3" id="KW-0812">Transmembrane</keyword>
<feature type="transmembrane region" description="Helical" evidence="3">
    <location>
        <begin position="404"/>
        <end position="428"/>
    </location>
</feature>
<feature type="transmembrane region" description="Helical" evidence="3">
    <location>
        <begin position="199"/>
        <end position="220"/>
    </location>
</feature>
<reference evidence="5" key="1">
    <citation type="submission" date="2022-11" db="UniProtKB">
        <authorList>
            <consortium name="WormBaseParasite"/>
        </authorList>
    </citation>
    <scope>IDENTIFICATION</scope>
</reference>
<proteinExistence type="inferred from homology"/>
<evidence type="ECO:0000313" key="5">
    <source>
        <dbReference type="WBParaSite" id="PSAMB.scaffold1082size36158.g10897.t1"/>
    </source>
</evidence>
<feature type="transmembrane region" description="Helical" evidence="3">
    <location>
        <begin position="62"/>
        <end position="87"/>
    </location>
</feature>
<sequence>MNELDALDADAREAAFHSTVREYIICLLLFIALYALSYAIIRSIKRRSDHDDLYAGDEGDMLVYRISVWICTFSLAVSIGAVTLLPFSVLGNEILHLYPNSYYIKWLNSSLIQSLWNYVFLLSNLCLFILLPFAYFFIESQGFSGQRKGIMTRVYETVAVCGLMMVVVFCLVQLVSILLNEENERKLALSKIWSYELPFLYSCVSLFGVVTLLISTPIGFGRMFTVVGDMVVRPKLRSDLDEELAQARLEQQTLERKLKGCANVNGIGMYHQVHCNGLGNGLNSRLSELTDLRAELERQKRSVRWLQNLKYPVVMLLLLFLTGVSVLMVGINTLQLLFGYRSLPTYRQYIELGIGSQHTLGLFGAAIEITIIFYVMLASLVGVYTMPVLRRMLPQYQKTSMTMVIGNCTAVLVLSSALPVLARTLGITTFDLLGAYGRMNWLSNFSLVWSYNLVFAVATALCLVTKFTGPVRRELYKRFDEASSRLRNRHLSTDGSMPAEVYLLHPKSA</sequence>
<keyword evidence="3" id="KW-0472">Membrane</keyword>
<organism evidence="4 5">
    <name type="scientific">Plectus sambesii</name>
    <dbReference type="NCBI Taxonomy" id="2011161"/>
    <lineage>
        <taxon>Eukaryota</taxon>
        <taxon>Metazoa</taxon>
        <taxon>Ecdysozoa</taxon>
        <taxon>Nematoda</taxon>
        <taxon>Chromadorea</taxon>
        <taxon>Plectida</taxon>
        <taxon>Plectina</taxon>
        <taxon>Plectoidea</taxon>
        <taxon>Plectidae</taxon>
        <taxon>Plectus</taxon>
    </lineage>
</organism>
<dbReference type="GO" id="GO:0007165">
    <property type="term" value="P:signal transduction"/>
    <property type="evidence" value="ECO:0007669"/>
    <property type="project" value="TreeGrafter"/>
</dbReference>
<feature type="transmembrane region" description="Helical" evidence="3">
    <location>
        <begin position="448"/>
        <end position="468"/>
    </location>
</feature>
<feature type="transmembrane region" description="Helical" evidence="3">
    <location>
        <begin position="313"/>
        <end position="340"/>
    </location>
</feature>
<dbReference type="GO" id="GO:0004888">
    <property type="term" value="F:transmembrane signaling receptor activity"/>
    <property type="evidence" value="ECO:0007669"/>
    <property type="project" value="TreeGrafter"/>
</dbReference>
<dbReference type="PANTHER" id="PTHR12625:SF0">
    <property type="entry name" value="PROTEIN LILIPOD"/>
    <property type="match status" value="1"/>
</dbReference>
<dbReference type="InterPro" id="IPR008075">
    <property type="entry name" value="LIMR"/>
</dbReference>
<dbReference type="Proteomes" id="UP000887566">
    <property type="component" value="Unplaced"/>
</dbReference>
<keyword evidence="4" id="KW-1185">Reference proteome</keyword>